<reference evidence="7 8" key="1">
    <citation type="submission" date="2018-11" db="EMBL/GenBank/DDBJ databases">
        <authorList>
            <consortium name="Pathogen Informatics"/>
        </authorList>
    </citation>
    <scope>NUCLEOTIDE SEQUENCE [LARGE SCALE GENOMIC DNA]</scope>
</reference>
<proteinExistence type="inferred from homology"/>
<evidence type="ECO:0000256" key="5">
    <source>
        <dbReference type="ARBA" id="ARBA00023242"/>
    </source>
</evidence>
<evidence type="ECO:0000256" key="2">
    <source>
        <dbReference type="ARBA" id="ARBA00010239"/>
    </source>
</evidence>
<dbReference type="InterPro" id="IPR006939">
    <property type="entry name" value="SNF5"/>
</dbReference>
<evidence type="ECO:0000256" key="4">
    <source>
        <dbReference type="ARBA" id="ARBA00023163"/>
    </source>
</evidence>
<comment type="similarity">
    <text evidence="2">Belongs to the SNF5 family.</text>
</comment>
<accession>A0A3P7E2B8</accession>
<evidence type="ECO:0000256" key="3">
    <source>
        <dbReference type="ARBA" id="ARBA00023015"/>
    </source>
</evidence>
<feature type="non-terminal residue" evidence="7">
    <location>
        <position position="227"/>
    </location>
</feature>
<protein>
    <submittedName>
        <fullName evidence="7">Uncharacterized protein</fullName>
    </submittedName>
</protein>
<gene>
    <name evidence="7" type="ORF">WBA_LOCUS9484</name>
</gene>
<feature type="region of interest" description="Disordered" evidence="6">
    <location>
        <begin position="31"/>
        <end position="89"/>
    </location>
</feature>
<evidence type="ECO:0000256" key="1">
    <source>
        <dbReference type="ARBA" id="ARBA00004123"/>
    </source>
</evidence>
<dbReference type="Proteomes" id="UP000270924">
    <property type="component" value="Unassembled WGS sequence"/>
</dbReference>
<dbReference type="Pfam" id="PF04855">
    <property type="entry name" value="SNF5"/>
    <property type="match status" value="1"/>
</dbReference>
<keyword evidence="5" id="KW-0539">Nucleus</keyword>
<keyword evidence="3" id="KW-0805">Transcription regulation</keyword>
<feature type="compositionally biased region" description="Polar residues" evidence="6">
    <location>
        <begin position="38"/>
        <end position="62"/>
    </location>
</feature>
<evidence type="ECO:0000313" key="8">
    <source>
        <dbReference type="Proteomes" id="UP000270924"/>
    </source>
</evidence>
<dbReference type="FunCoup" id="A0A3P7E2B8">
    <property type="interactions" value="1770"/>
</dbReference>
<evidence type="ECO:0000256" key="6">
    <source>
        <dbReference type="SAM" id="MobiDB-lite"/>
    </source>
</evidence>
<dbReference type="PANTHER" id="PTHR10019">
    <property type="entry name" value="SNF5"/>
    <property type="match status" value="1"/>
</dbReference>
<sequence length="227" mass="24529">MACPSSFLNTNIMLVKACEVDEILMGNEEKYRSGGTGTANSGMSSGSTTALNGTPMKSTRSGTGPWLGQQVSSGSHHLESVPCSTPVAHARGHMKTRDFASSPDDLDMLDMELEGVKLRDTFCYNRNEKLITPEILAETMCDDLDLPTGTFQNAIAQAIHQQIEAAGEAAPVDTALSDQRALLKLNIHVGNQSLVDQFEWDMSEEMNNPEWFASKLASELGLGGEFV</sequence>
<dbReference type="OMA" id="IMHENAN"/>
<keyword evidence="4" id="KW-0804">Transcription</keyword>
<name>A0A3P7E2B8_WUCBA</name>
<dbReference type="GO" id="GO:0000228">
    <property type="term" value="C:nuclear chromosome"/>
    <property type="evidence" value="ECO:0007669"/>
    <property type="project" value="InterPro"/>
</dbReference>
<keyword evidence="8" id="KW-1185">Reference proteome</keyword>
<comment type="subcellular location">
    <subcellularLocation>
        <location evidence="1">Nucleus</location>
    </subcellularLocation>
</comment>
<dbReference type="OrthoDB" id="515064at2759"/>
<evidence type="ECO:0000313" key="7">
    <source>
        <dbReference type="EMBL" id="VDM16670.1"/>
    </source>
</evidence>
<dbReference type="EMBL" id="UYWW01009404">
    <property type="protein sequence ID" value="VDM16670.1"/>
    <property type="molecule type" value="Genomic_DNA"/>
</dbReference>
<dbReference type="AlphaFoldDB" id="A0A3P7E2B8"/>
<dbReference type="InParanoid" id="A0A3P7E2B8"/>
<dbReference type="GO" id="GO:0006338">
    <property type="term" value="P:chromatin remodeling"/>
    <property type="evidence" value="ECO:0007669"/>
    <property type="project" value="InterPro"/>
</dbReference>
<organism evidence="7 8">
    <name type="scientific">Wuchereria bancrofti</name>
    <dbReference type="NCBI Taxonomy" id="6293"/>
    <lineage>
        <taxon>Eukaryota</taxon>
        <taxon>Metazoa</taxon>
        <taxon>Ecdysozoa</taxon>
        <taxon>Nematoda</taxon>
        <taxon>Chromadorea</taxon>
        <taxon>Rhabditida</taxon>
        <taxon>Spirurina</taxon>
        <taxon>Spiruromorpha</taxon>
        <taxon>Filarioidea</taxon>
        <taxon>Onchocercidae</taxon>
        <taxon>Wuchereria</taxon>
    </lineage>
</organism>